<proteinExistence type="predicted"/>
<evidence type="ECO:0000313" key="4">
    <source>
        <dbReference type="Proteomes" id="UP000039865"/>
    </source>
</evidence>
<reference evidence="3 4" key="1">
    <citation type="submission" date="2014-06" db="EMBL/GenBank/DDBJ databases">
        <authorList>
            <person name="Swart Estienne"/>
        </authorList>
    </citation>
    <scope>NUCLEOTIDE SEQUENCE [LARGE SCALE GENOMIC DNA]</scope>
    <source>
        <strain evidence="3 4">130c</strain>
    </source>
</reference>
<evidence type="ECO:0000313" key="3">
    <source>
        <dbReference type="EMBL" id="CDW77500.1"/>
    </source>
</evidence>
<feature type="coiled-coil region" evidence="1">
    <location>
        <begin position="21"/>
        <end position="55"/>
    </location>
</feature>
<keyword evidence="1" id="KW-0175">Coiled coil</keyword>
<keyword evidence="4" id="KW-1185">Reference proteome</keyword>
<dbReference type="Gene3D" id="1.20.920.60">
    <property type="match status" value="1"/>
</dbReference>
<dbReference type="Proteomes" id="UP000039865">
    <property type="component" value="Unassembled WGS sequence"/>
</dbReference>
<feature type="compositionally biased region" description="Polar residues" evidence="2">
    <location>
        <begin position="413"/>
        <end position="429"/>
    </location>
</feature>
<sequence length="548" mass="64655">MHKNQPLLSNKLSILQNTSWGETYQQQYRQLKKQKEHKEEQYNKAHKQYEELTIMCEQKLLEFTEEHSQNIIQIDNPCDLLVDFGKCILNMLHYRILSWNQFKLVIKRYQILIQELKFYNSDLLDEDIQNQLHEFKKNKNFENLNQETGNLLIWMYLKQSSKELYDQMQDLEFSIIQLNREKGKYYEQIQQSQETSRIKAEQNQLLYEVIRQVEENILKLQQMINKPKSDSPEKLKVDVQQTSRDCDKAINFAKNQIKKIRSENRMNRVEKSAIALNISQLNLSRTLRNQDDSHLLSKNYNDDEADITTYNNMPVIGENRPRNNHGFGFVNHEDDIFEMNDKSNMIIRMNKLDDENDEERKTQRVNDQLIMDLSMSSLNNVQLFINDDKDQYQTKKGKDNTLKKINLNNQVTVEKSENTPMGGTSTNPGETRGKPLKPMMKKRGGGCFGQSKNKNNQQEERMKLNEDQEKKFKKKKSQCCMSQALSIKLLVIPDIPIIGSPNFQVNMIFVRPTYSIPIMKSATYLIRSKLFLIFNLLCFAIFSKQMFS</sequence>
<evidence type="ECO:0000256" key="2">
    <source>
        <dbReference type="SAM" id="MobiDB-lite"/>
    </source>
</evidence>
<dbReference type="InParanoid" id="A0A078A5I9"/>
<accession>A0A078A5I9</accession>
<protein>
    <submittedName>
        <fullName evidence="3">Uncharacterized protein</fullName>
    </submittedName>
</protein>
<name>A0A078A5I9_STYLE</name>
<dbReference type="AlphaFoldDB" id="A0A078A5I9"/>
<evidence type="ECO:0000256" key="1">
    <source>
        <dbReference type="SAM" id="Coils"/>
    </source>
</evidence>
<organism evidence="3 4">
    <name type="scientific">Stylonychia lemnae</name>
    <name type="common">Ciliate</name>
    <dbReference type="NCBI Taxonomy" id="5949"/>
    <lineage>
        <taxon>Eukaryota</taxon>
        <taxon>Sar</taxon>
        <taxon>Alveolata</taxon>
        <taxon>Ciliophora</taxon>
        <taxon>Intramacronucleata</taxon>
        <taxon>Spirotrichea</taxon>
        <taxon>Stichotrichia</taxon>
        <taxon>Sporadotrichida</taxon>
        <taxon>Oxytrichidae</taxon>
        <taxon>Stylonychinae</taxon>
        <taxon>Stylonychia</taxon>
    </lineage>
</organism>
<feature type="region of interest" description="Disordered" evidence="2">
    <location>
        <begin position="413"/>
        <end position="464"/>
    </location>
</feature>
<gene>
    <name evidence="3" type="primary">Contig2029.g2192</name>
    <name evidence="3" type="ORF">STYLEM_6463</name>
</gene>
<dbReference type="EMBL" id="CCKQ01006209">
    <property type="protein sequence ID" value="CDW77500.1"/>
    <property type="molecule type" value="Genomic_DNA"/>
</dbReference>
<dbReference type="OrthoDB" id="10676469at2759"/>